<dbReference type="Pfam" id="PF13411">
    <property type="entry name" value="MerR_1"/>
    <property type="match status" value="1"/>
</dbReference>
<feature type="domain" description="HTH merR-type" evidence="2">
    <location>
        <begin position="8"/>
        <end position="78"/>
    </location>
</feature>
<dbReference type="eggNOG" id="COG0789">
    <property type="taxonomic scope" value="Bacteria"/>
</dbReference>
<dbReference type="AlphaFoldDB" id="B3ERX9"/>
<evidence type="ECO:0000256" key="1">
    <source>
        <dbReference type="ARBA" id="ARBA00023125"/>
    </source>
</evidence>
<organism evidence="3 4">
    <name type="scientific">Amoebophilus asiaticus (strain 5a2)</name>
    <dbReference type="NCBI Taxonomy" id="452471"/>
    <lineage>
        <taxon>Bacteria</taxon>
        <taxon>Pseudomonadati</taxon>
        <taxon>Bacteroidota</taxon>
        <taxon>Cytophagia</taxon>
        <taxon>Cytophagales</taxon>
        <taxon>Amoebophilaceae</taxon>
        <taxon>Candidatus Amoebophilus</taxon>
    </lineage>
</organism>
<dbReference type="PANTHER" id="PTHR30204:SF15">
    <property type="entry name" value="BLL5018 PROTEIN"/>
    <property type="match status" value="1"/>
</dbReference>
<dbReference type="KEGG" id="aas:Aasi_0580"/>
<dbReference type="InterPro" id="IPR009061">
    <property type="entry name" value="DNA-bd_dom_put_sf"/>
</dbReference>
<sequence length="109" mass="12807">MVSTEKKYYTIGEIADLFEVSTSLIRYWEKRFKQLSPQKSKQGIRKYTSEDLAKFKMIYQLIKEQGYTIKGAQEILKNSTINSGFKAPKEVIEHLKEIKSFLQNLHKDL</sequence>
<keyword evidence="1" id="KW-0238">DNA-binding</keyword>
<evidence type="ECO:0000259" key="2">
    <source>
        <dbReference type="PROSITE" id="PS50937"/>
    </source>
</evidence>
<dbReference type="SUPFAM" id="SSF46955">
    <property type="entry name" value="Putative DNA-binding domain"/>
    <property type="match status" value="1"/>
</dbReference>
<dbReference type="PANTHER" id="PTHR30204">
    <property type="entry name" value="REDOX-CYCLING DRUG-SENSING TRANSCRIPTIONAL ACTIVATOR SOXR"/>
    <property type="match status" value="1"/>
</dbReference>
<dbReference type="Proteomes" id="UP000001227">
    <property type="component" value="Chromosome"/>
</dbReference>
<dbReference type="GO" id="GO:0003677">
    <property type="term" value="F:DNA binding"/>
    <property type="evidence" value="ECO:0007669"/>
    <property type="project" value="UniProtKB-KW"/>
</dbReference>
<proteinExistence type="predicted"/>
<gene>
    <name evidence="3" type="ordered locus">Aasi_0580</name>
</gene>
<reference evidence="3 4" key="1">
    <citation type="journal article" date="2010" name="J. Bacteriol.">
        <title>The genome of the amoeba symbiont 'Candidatus Amoebophilus asiaticus' reveals common mechanisms for host cell interaction among amoeba-associated bacteria.</title>
        <authorList>
            <person name="Schmitz-Esser S."/>
            <person name="Tischler P."/>
            <person name="Arnold R."/>
            <person name="Montanaro J."/>
            <person name="Wagner M."/>
            <person name="Rattei T."/>
            <person name="Horn M."/>
        </authorList>
    </citation>
    <scope>NUCLEOTIDE SEQUENCE [LARGE SCALE GENOMIC DNA]</scope>
    <source>
        <strain evidence="3 4">5a2</strain>
    </source>
</reference>
<dbReference type="RefSeq" id="WP_012472748.1">
    <property type="nucleotide sequence ID" value="NC_010830.1"/>
</dbReference>
<dbReference type="OrthoDB" id="9810140at2"/>
<dbReference type="InterPro" id="IPR047057">
    <property type="entry name" value="MerR_fam"/>
</dbReference>
<dbReference type="HOGENOM" id="CLU_045945_4_2_10"/>
<name>B3ERX9_AMOA5</name>
<evidence type="ECO:0000313" key="3">
    <source>
        <dbReference type="EMBL" id="ACE05981.1"/>
    </source>
</evidence>
<dbReference type="GO" id="GO:0003700">
    <property type="term" value="F:DNA-binding transcription factor activity"/>
    <property type="evidence" value="ECO:0007669"/>
    <property type="project" value="InterPro"/>
</dbReference>
<accession>B3ERX9</accession>
<dbReference type="STRING" id="452471.Aasi_0580"/>
<dbReference type="PROSITE" id="PS50937">
    <property type="entry name" value="HTH_MERR_2"/>
    <property type="match status" value="1"/>
</dbReference>
<dbReference type="InterPro" id="IPR000551">
    <property type="entry name" value="MerR-type_HTH_dom"/>
</dbReference>
<protein>
    <recommendedName>
        <fullName evidence="2">HTH merR-type domain-containing protein</fullName>
    </recommendedName>
</protein>
<dbReference type="Gene3D" id="1.10.1660.10">
    <property type="match status" value="1"/>
</dbReference>
<dbReference type="SMART" id="SM00422">
    <property type="entry name" value="HTH_MERR"/>
    <property type="match status" value="1"/>
</dbReference>
<keyword evidence="4" id="KW-1185">Reference proteome</keyword>
<dbReference type="EMBL" id="CP001102">
    <property type="protein sequence ID" value="ACE05981.1"/>
    <property type="molecule type" value="Genomic_DNA"/>
</dbReference>
<evidence type="ECO:0000313" key="4">
    <source>
        <dbReference type="Proteomes" id="UP000001227"/>
    </source>
</evidence>